<dbReference type="InterPro" id="IPR036361">
    <property type="entry name" value="SAP_dom_sf"/>
</dbReference>
<dbReference type="PROSITE" id="PS50800">
    <property type="entry name" value="SAP"/>
    <property type="match status" value="1"/>
</dbReference>
<dbReference type="InterPro" id="IPR000408">
    <property type="entry name" value="Reg_chr_condens"/>
</dbReference>
<dbReference type="Gene3D" id="2.130.10.30">
    <property type="entry name" value="Regulator of chromosome condensation 1/beta-lactamase-inhibitor protein II"/>
    <property type="match status" value="3"/>
</dbReference>
<feature type="repeat" description="RCC1" evidence="3">
    <location>
        <begin position="383"/>
        <end position="445"/>
    </location>
</feature>
<dbReference type="OMA" id="PWPGIKK"/>
<evidence type="ECO:0000313" key="6">
    <source>
        <dbReference type="EnsemblProtists" id="PYU1_T004014"/>
    </source>
</evidence>
<dbReference type="InterPro" id="IPR051553">
    <property type="entry name" value="Ran_GTPase-activating"/>
</dbReference>
<dbReference type="HOGENOM" id="CLU_420096_0_0_1"/>
<dbReference type="EMBL" id="GL376567">
    <property type="status" value="NOT_ANNOTATED_CDS"/>
    <property type="molecule type" value="Genomic_DNA"/>
</dbReference>
<evidence type="ECO:0000256" key="4">
    <source>
        <dbReference type="SAM" id="MobiDB-lite"/>
    </source>
</evidence>
<dbReference type="InterPro" id="IPR058923">
    <property type="entry name" value="RCC1-like_dom"/>
</dbReference>
<feature type="repeat" description="RCC1" evidence="3">
    <location>
        <begin position="446"/>
        <end position="497"/>
    </location>
</feature>
<dbReference type="SMART" id="SM00513">
    <property type="entry name" value="SAP"/>
    <property type="match status" value="1"/>
</dbReference>
<feature type="region of interest" description="Disordered" evidence="4">
    <location>
        <begin position="228"/>
        <end position="271"/>
    </location>
</feature>
<dbReference type="PRINTS" id="PR00633">
    <property type="entry name" value="RCCNDNSATION"/>
</dbReference>
<keyword evidence="7" id="KW-1185">Reference proteome</keyword>
<reference evidence="6" key="3">
    <citation type="submission" date="2015-02" db="UniProtKB">
        <authorList>
            <consortium name="EnsemblProtists"/>
        </authorList>
    </citation>
    <scope>IDENTIFICATION</scope>
    <source>
        <strain evidence="6">DAOM BR144</strain>
    </source>
</reference>
<protein>
    <recommendedName>
        <fullName evidence="5">SAP domain-containing protein</fullName>
    </recommendedName>
</protein>
<evidence type="ECO:0000256" key="3">
    <source>
        <dbReference type="PROSITE-ProRule" id="PRU00235"/>
    </source>
</evidence>
<reference evidence="7" key="2">
    <citation type="submission" date="2010-04" db="EMBL/GenBank/DDBJ databases">
        <authorList>
            <person name="Buell R."/>
            <person name="Hamilton J."/>
            <person name="Hostetler J."/>
        </authorList>
    </citation>
    <scope>NUCLEOTIDE SEQUENCE [LARGE SCALE GENOMIC DNA]</scope>
    <source>
        <strain evidence="7">DAOM:BR144</strain>
    </source>
</reference>
<dbReference type="SUPFAM" id="SSF50985">
    <property type="entry name" value="RCC1/BLIP-II"/>
    <property type="match status" value="2"/>
</dbReference>
<organism evidence="6 7">
    <name type="scientific">Globisporangium ultimum (strain ATCC 200006 / CBS 805.95 / DAOM BR144)</name>
    <name type="common">Pythium ultimum</name>
    <dbReference type="NCBI Taxonomy" id="431595"/>
    <lineage>
        <taxon>Eukaryota</taxon>
        <taxon>Sar</taxon>
        <taxon>Stramenopiles</taxon>
        <taxon>Oomycota</taxon>
        <taxon>Peronosporomycetes</taxon>
        <taxon>Pythiales</taxon>
        <taxon>Pythiaceae</taxon>
        <taxon>Globisporangium</taxon>
    </lineage>
</organism>
<accession>K3WGC3</accession>
<feature type="repeat" description="RCC1" evidence="3">
    <location>
        <begin position="154"/>
        <end position="205"/>
    </location>
</feature>
<evidence type="ECO:0000259" key="5">
    <source>
        <dbReference type="PROSITE" id="PS50800"/>
    </source>
</evidence>
<keyword evidence="2" id="KW-0677">Repeat</keyword>
<name>K3WGC3_GLOUD</name>
<sequence length="661" mass="71742">MSNPLERIQEQRAQRLLDALQSDLRAQIRDENEALGRGASVRDNVRVRMQKRLAKLADPQHRERIWCCDKLPTHQGEPIHGLPKVRSFWEHVDVSEWTKQKLDAACRLLDLDVNGKKLELIARIQDWVHEPEIIAIRAEQARLEKERDAVLASGRVFACGNNFNGELGLGHRRNCATPTEIESFRGHRITRVISGFDANFAFAIAADGRVFGWGGGGKALFDGDTAHASASNGKAPPAPKNSPLVAPPQVQDALSQTESVDSASADDSNSSTTPVCFLYPREVPQLTQAGHQQARLTNLACARTNGHLGFTTDEGHCFMWGRGDYGELGVEAVTASKNNGTATNPGDLSTATKGPVHVASLQHCKIKDVSVGNCHSAAVTAKGVLYTWGGCWSGQLGLGESKRAGVKDKRQQLFFPAPTVVEALQNKQITKVSCGAVHTAALSGDGQLFTFGCGDGGRLGLGTNADSPHPELVKALERDLVLDVCCGSWHSLCIVARTEGSSLKKKREDTRRESEDKAMTSGYVYAFGSGLQGQLGLGKQKIAALPTRIPDLYHRKIQCTAIATSSHHSCALSVEGELFTWGQNASGCLGRATIDGAMDSPDPDVVPRACNHAFGVGPIISVTAGDRFTFFATGPWEPQEEQDKHEFYFREKLNRHSKFQV</sequence>
<proteinExistence type="predicted"/>
<dbReference type="GO" id="GO:0005737">
    <property type="term" value="C:cytoplasm"/>
    <property type="evidence" value="ECO:0007669"/>
    <property type="project" value="TreeGrafter"/>
</dbReference>
<feature type="repeat" description="RCC1" evidence="3">
    <location>
        <begin position="576"/>
        <end position="635"/>
    </location>
</feature>
<reference evidence="7" key="1">
    <citation type="journal article" date="2010" name="Genome Biol.">
        <title>Genome sequence of the necrotrophic plant pathogen Pythium ultimum reveals original pathogenicity mechanisms and effector repertoire.</title>
        <authorList>
            <person name="Levesque C.A."/>
            <person name="Brouwer H."/>
            <person name="Cano L."/>
            <person name="Hamilton J.P."/>
            <person name="Holt C."/>
            <person name="Huitema E."/>
            <person name="Raffaele S."/>
            <person name="Robideau G.P."/>
            <person name="Thines M."/>
            <person name="Win J."/>
            <person name="Zerillo M.M."/>
            <person name="Beakes G.W."/>
            <person name="Boore J.L."/>
            <person name="Busam D."/>
            <person name="Dumas B."/>
            <person name="Ferriera S."/>
            <person name="Fuerstenberg S.I."/>
            <person name="Gachon C.M."/>
            <person name="Gaulin E."/>
            <person name="Govers F."/>
            <person name="Grenville-Briggs L."/>
            <person name="Horner N."/>
            <person name="Hostetler J."/>
            <person name="Jiang R.H."/>
            <person name="Johnson J."/>
            <person name="Krajaejun T."/>
            <person name="Lin H."/>
            <person name="Meijer H.J."/>
            <person name="Moore B."/>
            <person name="Morris P."/>
            <person name="Phuntmart V."/>
            <person name="Puiu D."/>
            <person name="Shetty J."/>
            <person name="Stajich J.E."/>
            <person name="Tripathy S."/>
            <person name="Wawra S."/>
            <person name="van West P."/>
            <person name="Whitty B.R."/>
            <person name="Coutinho P.M."/>
            <person name="Henrissat B."/>
            <person name="Martin F."/>
            <person name="Thomas P.D."/>
            <person name="Tyler B.M."/>
            <person name="De Vries R.P."/>
            <person name="Kamoun S."/>
            <person name="Yandell M."/>
            <person name="Tisserat N."/>
            <person name="Buell C.R."/>
        </authorList>
    </citation>
    <scope>NUCLEOTIDE SEQUENCE</scope>
    <source>
        <strain evidence="7">DAOM:BR144</strain>
    </source>
</reference>
<dbReference type="VEuPathDB" id="FungiDB:PYU1_G004004"/>
<dbReference type="SUPFAM" id="SSF68906">
    <property type="entry name" value="SAP domain"/>
    <property type="match status" value="1"/>
</dbReference>
<dbReference type="GO" id="GO:0005085">
    <property type="term" value="F:guanyl-nucleotide exchange factor activity"/>
    <property type="evidence" value="ECO:0007669"/>
    <property type="project" value="TreeGrafter"/>
</dbReference>
<dbReference type="PANTHER" id="PTHR45982:SF1">
    <property type="entry name" value="REGULATOR OF CHROMOSOME CONDENSATION"/>
    <property type="match status" value="1"/>
</dbReference>
<dbReference type="EnsemblProtists" id="PYU1_T004014">
    <property type="protein sequence ID" value="PYU1_T004014"/>
    <property type="gene ID" value="PYU1_G004004"/>
</dbReference>
<dbReference type="STRING" id="431595.K3WGC3"/>
<feature type="domain" description="SAP" evidence="5">
    <location>
        <begin position="94"/>
        <end position="128"/>
    </location>
</feature>
<evidence type="ECO:0000256" key="1">
    <source>
        <dbReference type="ARBA" id="ARBA00022658"/>
    </source>
</evidence>
<dbReference type="PROSITE" id="PS50012">
    <property type="entry name" value="RCC1_3"/>
    <property type="match status" value="6"/>
</dbReference>
<dbReference type="AlphaFoldDB" id="K3WGC3"/>
<feature type="repeat" description="RCC1" evidence="3">
    <location>
        <begin position="315"/>
        <end position="382"/>
    </location>
</feature>
<dbReference type="Proteomes" id="UP000019132">
    <property type="component" value="Unassembled WGS sequence"/>
</dbReference>
<dbReference type="InterPro" id="IPR003034">
    <property type="entry name" value="SAP_dom"/>
</dbReference>
<feature type="repeat" description="RCC1" evidence="3">
    <location>
        <begin position="522"/>
        <end position="575"/>
    </location>
</feature>
<dbReference type="InParanoid" id="K3WGC3"/>
<feature type="compositionally biased region" description="Low complexity" evidence="4">
    <location>
        <begin position="259"/>
        <end position="271"/>
    </location>
</feature>
<dbReference type="Pfam" id="PF00415">
    <property type="entry name" value="RCC1"/>
    <property type="match status" value="2"/>
</dbReference>
<evidence type="ECO:0000256" key="2">
    <source>
        <dbReference type="ARBA" id="ARBA00022737"/>
    </source>
</evidence>
<keyword evidence="1" id="KW-0344">Guanine-nucleotide releasing factor</keyword>
<dbReference type="eggNOG" id="KOG1426">
    <property type="taxonomic scope" value="Eukaryota"/>
</dbReference>
<dbReference type="PANTHER" id="PTHR45982">
    <property type="entry name" value="REGULATOR OF CHROMOSOME CONDENSATION"/>
    <property type="match status" value="1"/>
</dbReference>
<dbReference type="InterPro" id="IPR009091">
    <property type="entry name" value="RCC1/BLIP-II"/>
</dbReference>
<evidence type="ECO:0000313" key="7">
    <source>
        <dbReference type="Proteomes" id="UP000019132"/>
    </source>
</evidence>
<dbReference type="Pfam" id="PF25390">
    <property type="entry name" value="WD40_RLD"/>
    <property type="match status" value="1"/>
</dbReference>